<dbReference type="Pfam" id="PF01412">
    <property type="entry name" value="ArfGap"/>
    <property type="match status" value="1"/>
</dbReference>
<dbReference type="Gene3D" id="1.20.1270.60">
    <property type="entry name" value="Arfaptin homology (AH) domain/BAR domain"/>
    <property type="match status" value="1"/>
</dbReference>
<protein>
    <recommendedName>
        <fullName evidence="10">Arf-GAP with coiled-coil, ANK repeat and PH domain-containing protein</fullName>
    </recommendedName>
</protein>
<evidence type="ECO:0000259" key="7">
    <source>
        <dbReference type="PROSITE" id="PS50003"/>
    </source>
</evidence>
<evidence type="ECO:0000256" key="2">
    <source>
        <dbReference type="ARBA" id="ARBA00022771"/>
    </source>
</evidence>
<evidence type="ECO:0008006" key="10">
    <source>
        <dbReference type="Google" id="ProtNLM"/>
    </source>
</evidence>
<dbReference type="InterPro" id="IPR036770">
    <property type="entry name" value="Ankyrin_rpt-contain_sf"/>
</dbReference>
<feature type="region of interest" description="Disordered" evidence="6">
    <location>
        <begin position="1"/>
        <end position="22"/>
    </location>
</feature>
<dbReference type="SUPFAM" id="SSF103657">
    <property type="entry name" value="BAR/IMD domain-like"/>
    <property type="match status" value="1"/>
</dbReference>
<dbReference type="InterPro" id="IPR038508">
    <property type="entry name" value="ArfGAP_dom_sf"/>
</dbReference>
<evidence type="ECO:0000256" key="5">
    <source>
        <dbReference type="PROSITE-ProRule" id="PRU00288"/>
    </source>
</evidence>
<proteinExistence type="predicted"/>
<dbReference type="GO" id="GO:0005096">
    <property type="term" value="F:GTPase activator activity"/>
    <property type="evidence" value="ECO:0007669"/>
    <property type="project" value="InterPro"/>
</dbReference>
<accession>A0A0H5RM93</accession>
<dbReference type="InterPro" id="IPR011993">
    <property type="entry name" value="PH-like_dom_sf"/>
</dbReference>
<dbReference type="CDD" id="cd08204">
    <property type="entry name" value="ArfGap"/>
    <property type="match status" value="1"/>
</dbReference>
<dbReference type="Gene3D" id="1.10.220.150">
    <property type="entry name" value="Arf GTPase activating protein"/>
    <property type="match status" value="1"/>
</dbReference>
<evidence type="ECO:0000313" key="9">
    <source>
        <dbReference type="EMBL" id="CRZ09834.1"/>
    </source>
</evidence>
<dbReference type="InterPro" id="IPR037278">
    <property type="entry name" value="ARFGAP/RecO"/>
</dbReference>
<dbReference type="PROSITE" id="PS50115">
    <property type="entry name" value="ARFGAP"/>
    <property type="match status" value="1"/>
</dbReference>
<dbReference type="Gene3D" id="2.30.29.30">
    <property type="entry name" value="Pleckstrin-homology domain (PH domain)/Phosphotyrosine-binding domain (PTB)"/>
    <property type="match status" value="1"/>
</dbReference>
<dbReference type="PROSITE" id="PS50003">
    <property type="entry name" value="PH_DOMAIN"/>
    <property type="match status" value="1"/>
</dbReference>
<feature type="region of interest" description="Disordered" evidence="6">
    <location>
        <begin position="384"/>
        <end position="403"/>
    </location>
</feature>
<evidence type="ECO:0000256" key="6">
    <source>
        <dbReference type="SAM" id="MobiDB-lite"/>
    </source>
</evidence>
<reference evidence="9" key="1">
    <citation type="submission" date="2015-04" db="EMBL/GenBank/DDBJ databases">
        <title>The genome sequence of the plant pathogenic Rhizarian Plasmodiophora brassicae reveals insights in its biotrophic life cycle and the origin of chitin synthesis.</title>
        <authorList>
            <person name="Schwelm A."/>
            <person name="Fogelqvist J."/>
            <person name="Knaust A."/>
            <person name="Julke S."/>
            <person name="Lilja T."/>
            <person name="Dhandapani V."/>
            <person name="Bonilla-Rosso G."/>
            <person name="Karlsson M."/>
            <person name="Shevchenko A."/>
            <person name="Choi S.R."/>
            <person name="Kim H.G."/>
            <person name="Park J.Y."/>
            <person name="Lim Y.P."/>
            <person name="Ludwig-Muller J."/>
            <person name="Dixelius C."/>
        </authorList>
    </citation>
    <scope>NUCLEOTIDE SEQUENCE</scope>
    <source>
        <tissue evidence="9">Potato root galls</tissue>
    </source>
</reference>
<organism evidence="9">
    <name type="scientific">Spongospora subterranea</name>
    <dbReference type="NCBI Taxonomy" id="70186"/>
    <lineage>
        <taxon>Eukaryota</taxon>
        <taxon>Sar</taxon>
        <taxon>Rhizaria</taxon>
        <taxon>Endomyxa</taxon>
        <taxon>Phytomyxea</taxon>
        <taxon>Plasmodiophorida</taxon>
        <taxon>Plasmodiophoridae</taxon>
        <taxon>Spongospora</taxon>
    </lineage>
</organism>
<dbReference type="PANTHER" id="PTHR23180:SF160">
    <property type="entry name" value="ADP-RIBOSYLATION FACTOR GTPASE-ACTIVATING PROTEIN EFFECTOR PROTEIN 1"/>
    <property type="match status" value="1"/>
</dbReference>
<keyword evidence="4" id="KW-0040">ANK repeat</keyword>
<dbReference type="Pfam" id="PF16746">
    <property type="entry name" value="BAR_3"/>
    <property type="match status" value="1"/>
</dbReference>
<dbReference type="EMBL" id="HACM01009392">
    <property type="protein sequence ID" value="CRZ09834.1"/>
    <property type="molecule type" value="Transcribed_RNA"/>
</dbReference>
<evidence type="ECO:0000256" key="4">
    <source>
        <dbReference type="PROSITE-ProRule" id="PRU00023"/>
    </source>
</evidence>
<dbReference type="SUPFAM" id="SSF50729">
    <property type="entry name" value="PH domain-like"/>
    <property type="match status" value="1"/>
</dbReference>
<feature type="domain" description="Arf-GAP" evidence="8">
    <location>
        <begin position="572"/>
        <end position="691"/>
    </location>
</feature>
<dbReference type="PROSITE" id="PS50088">
    <property type="entry name" value="ANK_REPEAT"/>
    <property type="match status" value="1"/>
</dbReference>
<dbReference type="Gene3D" id="1.25.40.20">
    <property type="entry name" value="Ankyrin repeat-containing domain"/>
    <property type="match status" value="1"/>
</dbReference>
<feature type="compositionally biased region" description="Polar residues" evidence="6">
    <location>
        <begin position="390"/>
        <end position="403"/>
    </location>
</feature>
<dbReference type="Pfam" id="PF00169">
    <property type="entry name" value="PH"/>
    <property type="match status" value="1"/>
</dbReference>
<dbReference type="PROSITE" id="PS50297">
    <property type="entry name" value="ANK_REP_REGION"/>
    <property type="match status" value="1"/>
</dbReference>
<dbReference type="InterPro" id="IPR001164">
    <property type="entry name" value="ArfGAP_dom"/>
</dbReference>
<dbReference type="InterPro" id="IPR002110">
    <property type="entry name" value="Ankyrin_rpt"/>
</dbReference>
<keyword evidence="3" id="KW-0862">Zinc</keyword>
<evidence type="ECO:0000256" key="1">
    <source>
        <dbReference type="ARBA" id="ARBA00022723"/>
    </source>
</evidence>
<dbReference type="SMART" id="SM00233">
    <property type="entry name" value="PH"/>
    <property type="match status" value="1"/>
</dbReference>
<sequence>MSTSASGAAKTPTNANGNSTPISLRQYLSQDLNSMTRDELILCIQHAREKLFEQHQIIEQRDDELHRVLEQNRSLTKKVADGRAQLSLARADHFEGDYESREAARNAEGADITQGQYSDVPGTFVSYGPPSPFFWKDLAEHESRLHALGKHLKHIERLGVQFCEVGSQYAIVANALAMELCTDWRDVEIESADHDKLSLGANFRKLGEILKEVQVFQDILVFSIDKTFLVRIADFRTRHLAPVKAASVQLHRMWDEYEQMLLKVLHTPAASQGVVRKVLNKMIQTQEQEKLQALKKKFQMAAFDHVTDLNSLVSIRKMELLEGICSCQYAFLAFFHSGHELSLSMNPVAKEIQVIVQKKMDFFNQLQKEVIISRQKLQKSLGSADWPRSHSISPESRPVTSSSLRMNRRQSLSMISDSLNSSRHMSRVVISKAGYLLKLSSSIKKDWKRRWFVLEEGQLYYYRPVDPKSKSSADIGMGLIPEFVTNILICVVRLLPGPSEANHNQLPYCFEIISPNRRVYTLQGESDADVQSWISVILACTGFMLSTRSKPPEQHRRKLSFSSERQRIEKKDDLISLLLTANSICADCCAEGPEWSSVNHCIIICIECSGIHRSLGSHMSKVRSLTLDDINVDTLQLLLAIGNARFNAVWEAALIDPGVKPCPKSPRHVKEAFIKDKYVRRKYIILDGQIQNELLLESSNRGDLSEMMSALAGGASPVFARPLDGSTALHLAAEHNHVLAVQYILHQHEVTPHVTDHQGQTPRDRALENNAMLVAEMLAPPS</sequence>
<keyword evidence="2 5" id="KW-0863">Zinc-finger</keyword>
<dbReference type="InterPro" id="IPR027267">
    <property type="entry name" value="AH/BAR_dom_sf"/>
</dbReference>
<name>A0A0H5RM93_9EUKA</name>
<feature type="repeat" description="ANK" evidence="4">
    <location>
        <begin position="724"/>
        <end position="745"/>
    </location>
</feature>
<dbReference type="SUPFAM" id="SSF48403">
    <property type="entry name" value="Ankyrin repeat"/>
    <property type="match status" value="1"/>
</dbReference>
<dbReference type="InterPro" id="IPR001849">
    <property type="entry name" value="PH_domain"/>
</dbReference>
<dbReference type="SMART" id="SM00105">
    <property type="entry name" value="ArfGap"/>
    <property type="match status" value="1"/>
</dbReference>
<dbReference type="SUPFAM" id="SSF57863">
    <property type="entry name" value="ArfGap/RecO-like zinc finger"/>
    <property type="match status" value="1"/>
</dbReference>
<evidence type="ECO:0000256" key="3">
    <source>
        <dbReference type="ARBA" id="ARBA00022833"/>
    </source>
</evidence>
<keyword evidence="1" id="KW-0479">Metal-binding</keyword>
<dbReference type="InterPro" id="IPR045258">
    <property type="entry name" value="ACAP1/2/3-like"/>
</dbReference>
<evidence type="ECO:0000259" key="8">
    <source>
        <dbReference type="PROSITE" id="PS50115"/>
    </source>
</evidence>
<dbReference type="GO" id="GO:0008270">
    <property type="term" value="F:zinc ion binding"/>
    <property type="evidence" value="ECO:0007669"/>
    <property type="project" value="UniProtKB-KW"/>
</dbReference>
<feature type="domain" description="PH" evidence="7">
    <location>
        <begin position="429"/>
        <end position="542"/>
    </location>
</feature>
<dbReference type="Pfam" id="PF00023">
    <property type="entry name" value="Ank"/>
    <property type="match status" value="1"/>
</dbReference>
<dbReference type="PRINTS" id="PR00405">
    <property type="entry name" value="REVINTRACTNG"/>
</dbReference>
<dbReference type="GO" id="GO:0005737">
    <property type="term" value="C:cytoplasm"/>
    <property type="evidence" value="ECO:0007669"/>
    <property type="project" value="InterPro"/>
</dbReference>
<dbReference type="AlphaFoldDB" id="A0A0H5RM93"/>
<dbReference type="InterPro" id="IPR004148">
    <property type="entry name" value="BAR_dom"/>
</dbReference>
<dbReference type="PANTHER" id="PTHR23180">
    <property type="entry name" value="CENTAURIN/ARF"/>
    <property type="match status" value="1"/>
</dbReference>